<name>A0ABT4VMM9_9HYPH</name>
<feature type="compositionally biased region" description="Basic and acidic residues" evidence="1">
    <location>
        <begin position="663"/>
        <end position="723"/>
    </location>
</feature>
<protein>
    <recommendedName>
        <fullName evidence="5">Carbohydrate-binding family V/XII</fullName>
    </recommendedName>
</protein>
<sequence>MNRVTASSFLRIALASALSFSWTAHGFAQSASSGTEQQQQSTAEWPRSFESPAGATITLHQPQVTEWTGFSKLTALIASEYSPKGGSDPAYGVIEVTADTAADREADEVTLSNIEVANINFSTLGREQLADTSLEIGKLLPTAPITVSLTRLTASLDNYEQLQDAKGFGADAPAIFVSEKPAILLQTNGKPTTAPVKGADGLEFVVNTNWDLLATGDPATYYLRIENSWVSAARIEGPWTAVSELPAIFGKLPDDDNWKEARAAIPPQASKDGVPVVYYSDKPAELVVIDGQPQLQPVENTDLQWVANANSDLFFDSANNTWYFLASGRWFSATDLKGPWAFASENLPDDFRNIPDGQPYSIVRASVPGTSESEEARLQASIPTTARVSRTGVSVDVTYFGDPKFERITGTDMAYAVNTNFTVIRVGGKYFVLYNGVWFVGDTPTGPFAVADTVPDDIYSIPPSSPVYNVTYVRVYETTPEYVVYGYTSGYLWAFLAWGTLIYGTGWYYPPYWVYRPGYPPIYRPWRVTYGSGTYYLPGRGTFTAHYGRAYGPYGGIAAGGIYNQNTGAYIRGGRAWGPYNNAGFVSVRGPAGNRYWVADVNGNIYKSWDRGVTTTNRWSRDNVKTNAQNRWQKRDTSAISDARKNDLIANRDGNVFRKENGEWKQHEKGQWKSIRSRETGTNRTQRVEELRQSLDRQRASRDRGIQRVESRRQVERGGRSELQRPTTRRFQRRR</sequence>
<comment type="caution">
    <text evidence="3">The sequence shown here is derived from an EMBL/GenBank/DDBJ whole genome shotgun (WGS) entry which is preliminary data.</text>
</comment>
<evidence type="ECO:0008006" key="5">
    <source>
        <dbReference type="Google" id="ProtNLM"/>
    </source>
</evidence>
<feature type="region of interest" description="Disordered" evidence="1">
    <location>
        <begin position="663"/>
        <end position="735"/>
    </location>
</feature>
<keyword evidence="4" id="KW-1185">Reference proteome</keyword>
<organism evidence="3 4">
    <name type="scientific">Hoeflea poritis</name>
    <dbReference type="NCBI Taxonomy" id="2993659"/>
    <lineage>
        <taxon>Bacteria</taxon>
        <taxon>Pseudomonadati</taxon>
        <taxon>Pseudomonadota</taxon>
        <taxon>Alphaproteobacteria</taxon>
        <taxon>Hyphomicrobiales</taxon>
        <taxon>Rhizobiaceae</taxon>
        <taxon>Hoeflea</taxon>
    </lineage>
</organism>
<dbReference type="Proteomes" id="UP001148313">
    <property type="component" value="Unassembled WGS sequence"/>
</dbReference>
<reference evidence="3" key="1">
    <citation type="submission" date="2022-11" db="EMBL/GenBank/DDBJ databases">
        <title>Hoeflea poritis sp. nov., isolated from scleractinian coral Porites lutea.</title>
        <authorList>
            <person name="Zhang G."/>
            <person name="Wei Q."/>
            <person name="Cai L."/>
        </authorList>
    </citation>
    <scope>NUCLEOTIDE SEQUENCE</scope>
    <source>
        <strain evidence="3">E7-10</strain>
    </source>
</reference>
<gene>
    <name evidence="3" type="ORF">OOZ53_08725</name>
</gene>
<accession>A0ABT4VMM9</accession>
<evidence type="ECO:0000313" key="3">
    <source>
        <dbReference type="EMBL" id="MDA4845430.1"/>
    </source>
</evidence>
<dbReference type="RefSeq" id="WP_271089053.1">
    <property type="nucleotide sequence ID" value="NZ_JAPJZH010000004.1"/>
</dbReference>
<evidence type="ECO:0000313" key="4">
    <source>
        <dbReference type="Proteomes" id="UP001148313"/>
    </source>
</evidence>
<dbReference type="EMBL" id="JAPJZH010000004">
    <property type="protein sequence ID" value="MDA4845430.1"/>
    <property type="molecule type" value="Genomic_DNA"/>
</dbReference>
<evidence type="ECO:0000256" key="1">
    <source>
        <dbReference type="SAM" id="MobiDB-lite"/>
    </source>
</evidence>
<feature type="chain" id="PRO_5046232842" description="Carbohydrate-binding family V/XII" evidence="2">
    <location>
        <begin position="27"/>
        <end position="735"/>
    </location>
</feature>
<keyword evidence="2" id="KW-0732">Signal</keyword>
<proteinExistence type="predicted"/>
<evidence type="ECO:0000256" key="2">
    <source>
        <dbReference type="SAM" id="SignalP"/>
    </source>
</evidence>
<feature type="signal peptide" evidence="2">
    <location>
        <begin position="1"/>
        <end position="26"/>
    </location>
</feature>